<keyword evidence="6 10" id="KW-0442">Lipid degradation</keyword>
<evidence type="ECO:0000259" key="13">
    <source>
        <dbReference type="PROSITE" id="PS50008"/>
    </source>
</evidence>
<feature type="domain" description="C2" evidence="12">
    <location>
        <begin position="752"/>
        <end position="878"/>
    </location>
</feature>
<feature type="region of interest" description="Disordered" evidence="11">
    <location>
        <begin position="595"/>
        <end position="631"/>
    </location>
</feature>
<dbReference type="SMART" id="SM00148">
    <property type="entry name" value="PLCXc"/>
    <property type="match status" value="1"/>
</dbReference>
<sequence length="896" mass="102371">MNHHSVSQEMSAKETNHQAGNEKYSPERNISPRKPSALMNQIHNQIHKVGASNENINRIQSADDSNQPKNDGSLQKEGETSQQKIKKDAFTSILKWVEASKGGGKEEKKNKFRGKRVQQWLDSSRKKHAPTMLNVPTDEALIEKTMDVLREGSNLWKVKSISRCFRRRYIFDKDSKRIFCEGSRKPRCVSGDQIIEIREILDVRKGWKTDRFNKIALRLSHNKDKKPKIARLAEESFCFSIIYGPEHKALDLVCSDENVCNAWVRGLSHLTALQRSVERGQSFIGWLKRQFRNADVDKSGALNFDECLGLLNQLNIDMSRDHARKIFDQANTNKTKRKGEDVIDEEEFVLFYKLLVTRPEVEKAFNKYSGGTALWGATQLLAFLENDQKIQNITLDDAIDIIELYEPTEAKTEGFLSFDGFRKLILSDVMDIFNVNHRNVYHDMTKPISHYFIASSHNTYLMADQIAGESSVEGYIRALKNGCRCVELDLWDGPKDEPIIYHGYTLTSKILLKDVLQYAIKPYAFATSEYPVILSLENHLSVKQQDVLAKHFKNILGDMLYTTPVTSDMVELPSPTDLKGKIVIKGKKLPEKFSEKGLDARDQSVEEHGSASDEEDPVSNGNVEDKNKKTKVKLSPELSKLVNICAATHFKDFETSAKAGKVYHISSLSENDALRLASLSPNDFIDHNRRQLVRIYPGAIRQSSSNYDPIPFWNVGCQIVALNYQTRDFAMMVNEAKFQDNGECGYLLKPEFLRDDSISSRVRNKFNKKTLTLQILSGTCLPKPRRLSTGEIIDPYVIVDILGHPDDQKTFKTNYVHNNGFNPVWTETFKIEIQVPDLALVHFIVRDYTAMRSDEKIGEYCIPFNCMQQGYRVVHLRDEFNRSLFPATIFIHTTID</sequence>
<dbReference type="GO" id="GO:0005886">
    <property type="term" value="C:plasma membrane"/>
    <property type="evidence" value="ECO:0007669"/>
    <property type="project" value="TreeGrafter"/>
</dbReference>
<feature type="compositionally biased region" description="Basic and acidic residues" evidence="11">
    <location>
        <begin position="74"/>
        <end position="85"/>
    </location>
</feature>
<keyword evidence="5 10" id="KW-0378">Hydrolase</keyword>
<evidence type="ECO:0000256" key="1">
    <source>
        <dbReference type="ARBA" id="ARBA00001913"/>
    </source>
</evidence>
<dbReference type="EMBL" id="GHBY01000532">
    <property type="protein sequence ID" value="MUP40709.1"/>
    <property type="molecule type" value="Transcribed_RNA"/>
</dbReference>
<dbReference type="Pfam" id="PF00168">
    <property type="entry name" value="C2"/>
    <property type="match status" value="1"/>
</dbReference>
<evidence type="ECO:0000256" key="8">
    <source>
        <dbReference type="ARBA" id="ARBA00023224"/>
    </source>
</evidence>
<evidence type="ECO:0000256" key="11">
    <source>
        <dbReference type="SAM" id="MobiDB-lite"/>
    </source>
</evidence>
<dbReference type="PROSITE" id="PS50008">
    <property type="entry name" value="PIPLC_Y_DOMAIN"/>
    <property type="match status" value="1"/>
</dbReference>
<dbReference type="InterPro" id="IPR017946">
    <property type="entry name" value="PLC-like_Pdiesterase_TIM-brl"/>
</dbReference>
<evidence type="ECO:0000256" key="6">
    <source>
        <dbReference type="ARBA" id="ARBA00022963"/>
    </source>
</evidence>
<dbReference type="PANTHER" id="PTHR10336">
    <property type="entry name" value="PHOSPHOINOSITIDE-SPECIFIC PHOSPHOLIPASE C FAMILY PROTEIN"/>
    <property type="match status" value="1"/>
</dbReference>
<dbReference type="InterPro" id="IPR001849">
    <property type="entry name" value="PH_domain"/>
</dbReference>
<dbReference type="SMART" id="SM00239">
    <property type="entry name" value="C2"/>
    <property type="match status" value="1"/>
</dbReference>
<dbReference type="Pfam" id="PF09279">
    <property type="entry name" value="EF-hand_like"/>
    <property type="match status" value="1"/>
</dbReference>
<name>A0A646QFE3_9MYRI</name>
<dbReference type="PROSITE" id="PS50007">
    <property type="entry name" value="PIPLC_X_DOMAIN"/>
    <property type="match status" value="1"/>
</dbReference>
<dbReference type="CDD" id="cd00275">
    <property type="entry name" value="C2_PLC_like"/>
    <property type="match status" value="1"/>
</dbReference>
<proteinExistence type="predicted"/>
<dbReference type="CDD" id="cd16202">
    <property type="entry name" value="EFh_PI-PLCdelta"/>
    <property type="match status" value="1"/>
</dbReference>
<dbReference type="GO" id="GO:0005737">
    <property type="term" value="C:cytoplasm"/>
    <property type="evidence" value="ECO:0007669"/>
    <property type="project" value="UniProtKB-SubCell"/>
</dbReference>
<feature type="compositionally biased region" description="Polar residues" evidence="11">
    <location>
        <begin position="1"/>
        <end position="10"/>
    </location>
</feature>
<dbReference type="InterPro" id="IPR035892">
    <property type="entry name" value="C2_domain_sf"/>
</dbReference>
<keyword evidence="8" id="KW-0807">Transducer</keyword>
<dbReference type="SUPFAM" id="SSF51695">
    <property type="entry name" value="PLC-like phosphodiesterases"/>
    <property type="match status" value="1"/>
</dbReference>
<reference evidence="15" key="1">
    <citation type="submission" date="2018-11" db="EMBL/GenBank/DDBJ databases">
        <title>Venom-gland transcriptomics and venom proteomics of the Florida green centipede (Hemiscolopendra marginata) reveal sex-based variation in a centipede venom.</title>
        <authorList>
            <person name="Nystrom G.S."/>
            <person name="Ward M.J."/>
            <person name="Ellsworth S.A."/>
            <person name="Rokyta D.R."/>
        </authorList>
    </citation>
    <scope>NUCLEOTIDE SEQUENCE</scope>
    <source>
        <tissue evidence="15">Venom gland</tissue>
    </source>
</reference>
<dbReference type="InterPro" id="IPR011993">
    <property type="entry name" value="PH-like_dom_sf"/>
</dbReference>
<evidence type="ECO:0000256" key="3">
    <source>
        <dbReference type="ARBA" id="ARBA00012368"/>
    </source>
</evidence>
<dbReference type="InterPro" id="IPR000909">
    <property type="entry name" value="PLipase_C_PInositol-sp_X_dom"/>
</dbReference>
<feature type="region of interest" description="Disordered" evidence="11">
    <location>
        <begin position="60"/>
        <end position="85"/>
    </location>
</feature>
<evidence type="ECO:0000256" key="7">
    <source>
        <dbReference type="ARBA" id="ARBA00023098"/>
    </source>
</evidence>
<dbReference type="Gene3D" id="1.10.238.10">
    <property type="entry name" value="EF-hand"/>
    <property type="match status" value="2"/>
</dbReference>
<dbReference type="GO" id="GO:0005509">
    <property type="term" value="F:calcium ion binding"/>
    <property type="evidence" value="ECO:0007669"/>
    <property type="project" value="InterPro"/>
</dbReference>
<dbReference type="InterPro" id="IPR002048">
    <property type="entry name" value="EF_hand_dom"/>
</dbReference>
<dbReference type="Pfam" id="PF00387">
    <property type="entry name" value="PI-PLC-Y"/>
    <property type="match status" value="1"/>
</dbReference>
<keyword evidence="4" id="KW-0963">Cytoplasm</keyword>
<dbReference type="InterPro" id="IPR011992">
    <property type="entry name" value="EF-hand-dom_pair"/>
</dbReference>
<dbReference type="Gene3D" id="2.60.40.150">
    <property type="entry name" value="C2 domain"/>
    <property type="match status" value="1"/>
</dbReference>
<dbReference type="Pfam" id="PF00388">
    <property type="entry name" value="PI-PLC-X"/>
    <property type="match status" value="1"/>
</dbReference>
<dbReference type="PRINTS" id="PR00390">
    <property type="entry name" value="PHPHLIPASEC"/>
</dbReference>
<dbReference type="GO" id="GO:0004435">
    <property type="term" value="F:phosphatidylinositol-4,5-bisphosphate phospholipase C activity"/>
    <property type="evidence" value="ECO:0007669"/>
    <property type="project" value="UniProtKB-EC"/>
</dbReference>
<comment type="cofactor">
    <cofactor evidence="1">
        <name>Ca(2+)</name>
        <dbReference type="ChEBI" id="CHEBI:29108"/>
    </cofactor>
</comment>
<evidence type="ECO:0000256" key="4">
    <source>
        <dbReference type="ARBA" id="ARBA00022490"/>
    </source>
</evidence>
<dbReference type="SUPFAM" id="SSF47473">
    <property type="entry name" value="EF-hand"/>
    <property type="match status" value="1"/>
</dbReference>
<protein>
    <recommendedName>
        <fullName evidence="3 10">Phosphoinositide phospholipase C</fullName>
        <ecNumber evidence="3 10">3.1.4.11</ecNumber>
    </recommendedName>
</protein>
<evidence type="ECO:0000256" key="9">
    <source>
        <dbReference type="ARBA" id="ARBA00023674"/>
    </source>
</evidence>
<feature type="compositionally biased region" description="Basic and acidic residues" evidence="11">
    <location>
        <begin position="595"/>
        <end position="611"/>
    </location>
</feature>
<dbReference type="PANTHER" id="PTHR10336:SF209">
    <property type="entry name" value="PHOSPHOINOSITIDE PHOSPHOLIPASE C"/>
    <property type="match status" value="1"/>
</dbReference>
<dbReference type="Gene3D" id="2.30.29.30">
    <property type="entry name" value="Pleckstrin-homology domain (PH domain)/Phosphotyrosine-binding domain (PTB)"/>
    <property type="match status" value="1"/>
</dbReference>
<dbReference type="SMART" id="SM00149">
    <property type="entry name" value="PLCYc"/>
    <property type="match status" value="1"/>
</dbReference>
<evidence type="ECO:0000259" key="12">
    <source>
        <dbReference type="PROSITE" id="PS50004"/>
    </source>
</evidence>
<dbReference type="Gene3D" id="3.20.20.190">
    <property type="entry name" value="Phosphatidylinositol (PI) phosphodiesterase"/>
    <property type="match status" value="1"/>
</dbReference>
<dbReference type="GO" id="GO:0035556">
    <property type="term" value="P:intracellular signal transduction"/>
    <property type="evidence" value="ECO:0007669"/>
    <property type="project" value="InterPro"/>
</dbReference>
<dbReference type="SUPFAM" id="SSF49562">
    <property type="entry name" value="C2 domain (Calcium/lipid-binding domain, CaLB)"/>
    <property type="match status" value="1"/>
</dbReference>
<dbReference type="SUPFAM" id="SSF50729">
    <property type="entry name" value="PH domain-like"/>
    <property type="match status" value="1"/>
</dbReference>
<keyword evidence="7 10" id="KW-0443">Lipid metabolism</keyword>
<dbReference type="FunFam" id="1.10.238.10:FF:000005">
    <property type="entry name" value="Phosphoinositide phospholipase C"/>
    <property type="match status" value="1"/>
</dbReference>
<dbReference type="InterPro" id="IPR000008">
    <property type="entry name" value="C2_dom"/>
</dbReference>
<organism evidence="15">
    <name type="scientific">Hemiscolopendra marginata</name>
    <dbReference type="NCBI Taxonomy" id="943146"/>
    <lineage>
        <taxon>Eukaryota</taxon>
        <taxon>Metazoa</taxon>
        <taxon>Ecdysozoa</taxon>
        <taxon>Arthropoda</taxon>
        <taxon>Myriapoda</taxon>
        <taxon>Chilopoda</taxon>
        <taxon>Pleurostigmophora</taxon>
        <taxon>Scolopendromorpha</taxon>
        <taxon>Scolopendridae</taxon>
        <taxon>Hemiscolopendra</taxon>
    </lineage>
</organism>
<feature type="domain" description="EF-hand" evidence="14">
    <location>
        <begin position="282"/>
        <end position="317"/>
    </location>
</feature>
<dbReference type="InterPro" id="IPR001711">
    <property type="entry name" value="PLipase_C_Pinositol-sp_Y"/>
</dbReference>
<dbReference type="InterPro" id="IPR015359">
    <property type="entry name" value="PLC_EF-hand-like"/>
</dbReference>
<evidence type="ECO:0000256" key="2">
    <source>
        <dbReference type="ARBA" id="ARBA00004496"/>
    </source>
</evidence>
<accession>A0A646QFE3</accession>
<dbReference type="AlphaFoldDB" id="A0A646QFE3"/>
<evidence type="ECO:0000313" key="15">
    <source>
        <dbReference type="EMBL" id="MUP40709.1"/>
    </source>
</evidence>
<dbReference type="FunFam" id="3.20.20.190:FF:000039">
    <property type="entry name" value="Phosphoinositide phospholipase C"/>
    <property type="match status" value="1"/>
</dbReference>
<comment type="catalytic activity">
    <reaction evidence="9">
        <text>a 1,2-diacyl-sn-glycero-3-phospho-(1D-myo-inositol-4,5-bisphosphate) + H2O = 1D-myo-inositol 1,4,5-trisphosphate + a 1,2-diacyl-sn-glycerol + H(+)</text>
        <dbReference type="Rhea" id="RHEA:33179"/>
        <dbReference type="ChEBI" id="CHEBI:15377"/>
        <dbReference type="ChEBI" id="CHEBI:15378"/>
        <dbReference type="ChEBI" id="CHEBI:17815"/>
        <dbReference type="ChEBI" id="CHEBI:58456"/>
        <dbReference type="ChEBI" id="CHEBI:203600"/>
        <dbReference type="EC" id="3.1.4.11"/>
    </reaction>
    <physiologicalReaction direction="left-to-right" evidence="9">
        <dbReference type="Rhea" id="RHEA:33180"/>
    </physiologicalReaction>
</comment>
<evidence type="ECO:0000256" key="10">
    <source>
        <dbReference type="RuleBase" id="RU361133"/>
    </source>
</evidence>
<evidence type="ECO:0000256" key="5">
    <source>
        <dbReference type="ARBA" id="ARBA00022801"/>
    </source>
</evidence>
<evidence type="ECO:0000259" key="14">
    <source>
        <dbReference type="PROSITE" id="PS50222"/>
    </source>
</evidence>
<dbReference type="GO" id="GO:0016042">
    <property type="term" value="P:lipid catabolic process"/>
    <property type="evidence" value="ECO:0007669"/>
    <property type="project" value="UniProtKB-KW"/>
</dbReference>
<feature type="region of interest" description="Disordered" evidence="11">
    <location>
        <begin position="1"/>
        <end position="36"/>
    </location>
</feature>
<comment type="subcellular location">
    <subcellularLocation>
        <location evidence="2">Cytoplasm</location>
    </subcellularLocation>
</comment>
<feature type="compositionally biased region" description="Polar residues" evidence="11">
    <location>
        <begin position="60"/>
        <end position="73"/>
    </location>
</feature>
<dbReference type="EC" id="3.1.4.11" evidence="3 10"/>
<dbReference type="PROSITE" id="PS50004">
    <property type="entry name" value="C2"/>
    <property type="match status" value="1"/>
</dbReference>
<dbReference type="Pfam" id="PF16457">
    <property type="entry name" value="PH_12"/>
    <property type="match status" value="1"/>
</dbReference>
<feature type="region of interest" description="Disordered" evidence="11">
    <location>
        <begin position="102"/>
        <end position="121"/>
    </location>
</feature>
<feature type="domain" description="PI-PLC Y-box" evidence="13">
    <location>
        <begin position="638"/>
        <end position="754"/>
    </location>
</feature>
<dbReference type="InterPro" id="IPR001192">
    <property type="entry name" value="PI-PLC_fam"/>
</dbReference>
<dbReference type="PROSITE" id="PS50222">
    <property type="entry name" value="EF_HAND_2"/>
    <property type="match status" value="1"/>
</dbReference>